<protein>
    <submittedName>
        <fullName evidence="2">Phosphotransferase</fullName>
    </submittedName>
</protein>
<feature type="domain" description="Aminoglycoside phosphotransferase" evidence="1">
    <location>
        <begin position="8"/>
        <end position="191"/>
    </location>
</feature>
<proteinExistence type="predicted"/>
<dbReference type="Proteomes" id="UP001198830">
    <property type="component" value="Unassembled WGS sequence"/>
</dbReference>
<evidence type="ECO:0000313" key="3">
    <source>
        <dbReference type="Proteomes" id="UP001198830"/>
    </source>
</evidence>
<dbReference type="PANTHER" id="PTHR21310:SF40">
    <property type="entry name" value="AMINOGLYCOSIDE PHOSPHOTRANSFERASE DOMAIN-CONTAINING PROTEIN-RELATED"/>
    <property type="match status" value="1"/>
</dbReference>
<organism evidence="2 3">
    <name type="scientific">Sphingobium soli</name>
    <dbReference type="NCBI Taxonomy" id="1591116"/>
    <lineage>
        <taxon>Bacteria</taxon>
        <taxon>Pseudomonadati</taxon>
        <taxon>Pseudomonadota</taxon>
        <taxon>Alphaproteobacteria</taxon>
        <taxon>Sphingomonadales</taxon>
        <taxon>Sphingomonadaceae</taxon>
        <taxon>Sphingobium</taxon>
    </lineage>
</organism>
<dbReference type="SUPFAM" id="SSF56112">
    <property type="entry name" value="Protein kinase-like (PK-like)"/>
    <property type="match status" value="1"/>
</dbReference>
<gene>
    <name evidence="2" type="ORF">LL253_10295</name>
</gene>
<dbReference type="EMBL" id="JAJGNP010000006">
    <property type="protein sequence ID" value="MCC4233078.1"/>
    <property type="molecule type" value="Genomic_DNA"/>
</dbReference>
<dbReference type="Gene3D" id="3.90.1200.10">
    <property type="match status" value="1"/>
</dbReference>
<comment type="caution">
    <text evidence="2">The sequence shown here is derived from an EMBL/GenBank/DDBJ whole genome shotgun (WGS) entry which is preliminary data.</text>
</comment>
<keyword evidence="3" id="KW-1185">Reference proteome</keyword>
<dbReference type="Pfam" id="PF01636">
    <property type="entry name" value="APH"/>
    <property type="match status" value="1"/>
</dbReference>
<accession>A0ABS8H4R9</accession>
<name>A0ABS8H4R9_9SPHN</name>
<dbReference type="PANTHER" id="PTHR21310">
    <property type="entry name" value="AMINOGLYCOSIDE PHOSPHOTRANSFERASE-RELATED-RELATED"/>
    <property type="match status" value="1"/>
</dbReference>
<dbReference type="RefSeq" id="WP_228227129.1">
    <property type="nucleotide sequence ID" value="NZ_JAJGNP010000006.1"/>
</dbReference>
<evidence type="ECO:0000259" key="1">
    <source>
        <dbReference type="Pfam" id="PF01636"/>
    </source>
</evidence>
<evidence type="ECO:0000313" key="2">
    <source>
        <dbReference type="EMBL" id="MCC4233078.1"/>
    </source>
</evidence>
<reference evidence="2 3" key="1">
    <citation type="submission" date="2021-10" db="EMBL/GenBank/DDBJ databases">
        <title>The diversity and Nitrogen Metabolism of Culturable Nitrate-Utilizing Bacteria Within the Oxygen Minimum Zone of the Changjiang (Yangtze River)Estuary.</title>
        <authorList>
            <person name="Zhang D."/>
            <person name="Zheng J."/>
            <person name="Liu S."/>
            <person name="He W."/>
        </authorList>
    </citation>
    <scope>NUCLEOTIDE SEQUENCE [LARGE SCALE GENOMIC DNA]</scope>
    <source>
        <strain evidence="2 3">FXH275-2</strain>
    </source>
</reference>
<dbReference type="InterPro" id="IPR011009">
    <property type="entry name" value="Kinase-like_dom_sf"/>
</dbReference>
<dbReference type="InterPro" id="IPR002575">
    <property type="entry name" value="Aminoglycoside_PTrfase"/>
</dbReference>
<dbReference type="InterPro" id="IPR051678">
    <property type="entry name" value="AGP_Transferase"/>
</dbReference>
<sequence length="272" mass="29578">MHAPDPATFIAAGASAQVYRLEGGRVLKLFHAGIDPSIVAREYAIARVVQTSGLPVPAVFGETRVEGRQGIIYAEMRGPNLLTYMARHPHRAAWALEQMAQLQERIQRCHAPALRSRKAVLAEDIAAADISEPLREAAIARLDLLNEGDHLSHGDLHPGNLIVTDAGVGVIDWSRAACGTIATDLVRTEMVMRFGPARGGGDVARAEAVMRDAAAGWYLRRYRARTGLDKEALIAWRALVALAWMRQRAPARDAAFADYVARALREAGLPPL</sequence>